<proteinExistence type="inferred from homology"/>
<dbReference type="InterPro" id="IPR009100">
    <property type="entry name" value="AcylCoA_DH/oxidase_NM_dom_sf"/>
</dbReference>
<protein>
    <submittedName>
        <fullName evidence="7">Acyl-CoA dehydrogenase</fullName>
    </submittedName>
</protein>
<evidence type="ECO:0000256" key="4">
    <source>
        <dbReference type="ARBA" id="ARBA00022827"/>
    </source>
</evidence>
<keyword evidence="8" id="KW-1185">Reference proteome</keyword>
<organism evidence="7 8">
    <name type="scientific">Pseudomonas umsongensis</name>
    <dbReference type="NCBI Taxonomy" id="198618"/>
    <lineage>
        <taxon>Bacteria</taxon>
        <taxon>Pseudomonadati</taxon>
        <taxon>Pseudomonadota</taxon>
        <taxon>Gammaproteobacteria</taxon>
        <taxon>Pseudomonadales</taxon>
        <taxon>Pseudomonadaceae</taxon>
        <taxon>Pseudomonas</taxon>
    </lineage>
</organism>
<dbReference type="PANTHER" id="PTHR43884:SF12">
    <property type="entry name" value="ISOVALERYL-COA DEHYDROGENASE, MITOCHONDRIAL-RELATED"/>
    <property type="match status" value="1"/>
</dbReference>
<keyword evidence="3" id="KW-0285">Flavoprotein</keyword>
<dbReference type="RefSeq" id="WP_083349062.1">
    <property type="nucleotide sequence ID" value="NZ_LT629767.1"/>
</dbReference>
<evidence type="ECO:0000259" key="5">
    <source>
        <dbReference type="Pfam" id="PF00441"/>
    </source>
</evidence>
<dbReference type="Pfam" id="PF00441">
    <property type="entry name" value="Acyl-CoA_dh_1"/>
    <property type="match status" value="1"/>
</dbReference>
<sequence>MQIQNSTDAQRHAVDSFRIFLATEVAPVASAFRGGPIPRERMREIAQGIAEFGLPGASIAPHLGGMGLSVVTEAMLLAELCVVSSEIAHCVIVNMLVASVLVELPEAQQPLRERYLPDLLAGRRFGGYYLHQADAQATLAEGGVNAWTTAHGWVINGAHERVCNGHYSDILITGMLTEEGVSCHVLVDREQQGYSSRIIDRSTPTGTFNTRVSFNNVRVPAGHTIWQEQEGQAGLLEKIDAGAALLSIGLARSVLEACINNARNPDDCGRAAASQPLVALRIAEMATRIEAAKLMCFQAYSLIDNDTPCQIQACMARWLASETLLKACQDALQLPGGKGVSAALDLERMVRESIVLPAPNGLTDRQKLSIAKALTGISTAG</sequence>
<comment type="similarity">
    <text evidence="2">Belongs to the acyl-CoA dehydrogenase family.</text>
</comment>
<dbReference type="Gene3D" id="1.10.540.10">
    <property type="entry name" value="Acyl-CoA dehydrogenase/oxidase, N-terminal domain"/>
    <property type="match status" value="1"/>
</dbReference>
<dbReference type="Gene3D" id="2.40.110.10">
    <property type="entry name" value="Butyryl-CoA Dehydrogenase, subunit A, domain 2"/>
    <property type="match status" value="1"/>
</dbReference>
<dbReference type="EMBL" id="NIWU01000001">
    <property type="protein sequence ID" value="OXR35113.1"/>
    <property type="molecule type" value="Genomic_DNA"/>
</dbReference>
<dbReference type="Proteomes" id="UP000215455">
    <property type="component" value="Unassembled WGS sequence"/>
</dbReference>
<evidence type="ECO:0000256" key="2">
    <source>
        <dbReference type="ARBA" id="ARBA00009347"/>
    </source>
</evidence>
<dbReference type="InterPro" id="IPR013786">
    <property type="entry name" value="AcylCoA_DH/ox_N"/>
</dbReference>
<dbReference type="InterPro" id="IPR037069">
    <property type="entry name" value="AcylCoA_DH/ox_N_sf"/>
</dbReference>
<keyword evidence="4" id="KW-0274">FAD</keyword>
<accession>A0ABX4E0E4</accession>
<evidence type="ECO:0000256" key="1">
    <source>
        <dbReference type="ARBA" id="ARBA00001974"/>
    </source>
</evidence>
<dbReference type="SUPFAM" id="SSF47203">
    <property type="entry name" value="Acyl-CoA dehydrogenase C-terminal domain-like"/>
    <property type="match status" value="1"/>
</dbReference>
<evidence type="ECO:0000313" key="7">
    <source>
        <dbReference type="EMBL" id="OXR35113.1"/>
    </source>
</evidence>
<feature type="domain" description="Acyl-CoA dehydrogenase/oxidase N-terminal" evidence="6">
    <location>
        <begin position="7"/>
        <end position="122"/>
    </location>
</feature>
<reference evidence="7 8" key="1">
    <citation type="submission" date="2017-06" db="EMBL/GenBank/DDBJ databases">
        <authorList>
            <person name="Furmanczyk E.M."/>
        </authorList>
    </citation>
    <scope>NUCLEOTIDE SEQUENCE [LARGE SCALE GENOMIC DNA]</scope>
    <source>
        <strain evidence="7 8">DSM 16611</strain>
    </source>
</reference>
<evidence type="ECO:0000259" key="6">
    <source>
        <dbReference type="Pfam" id="PF02771"/>
    </source>
</evidence>
<comment type="cofactor">
    <cofactor evidence="1">
        <name>FAD</name>
        <dbReference type="ChEBI" id="CHEBI:57692"/>
    </cofactor>
</comment>
<dbReference type="InterPro" id="IPR009075">
    <property type="entry name" value="AcylCo_DH/oxidase_C"/>
</dbReference>
<dbReference type="InterPro" id="IPR036250">
    <property type="entry name" value="AcylCo_DH-like_C"/>
</dbReference>
<dbReference type="InterPro" id="IPR046373">
    <property type="entry name" value="Acyl-CoA_Oxase/DH_mid-dom_sf"/>
</dbReference>
<evidence type="ECO:0000256" key="3">
    <source>
        <dbReference type="ARBA" id="ARBA00022630"/>
    </source>
</evidence>
<dbReference type="Gene3D" id="1.20.140.10">
    <property type="entry name" value="Butyryl-CoA Dehydrogenase, subunit A, domain 3"/>
    <property type="match status" value="1"/>
</dbReference>
<gene>
    <name evidence="7" type="ORF">PSUM_04265</name>
</gene>
<dbReference type="PANTHER" id="PTHR43884">
    <property type="entry name" value="ACYL-COA DEHYDROGENASE"/>
    <property type="match status" value="1"/>
</dbReference>
<evidence type="ECO:0000313" key="8">
    <source>
        <dbReference type="Proteomes" id="UP000215455"/>
    </source>
</evidence>
<dbReference type="Pfam" id="PF02771">
    <property type="entry name" value="Acyl-CoA_dh_N"/>
    <property type="match status" value="1"/>
</dbReference>
<name>A0ABX4E0E4_9PSED</name>
<feature type="domain" description="Acyl-CoA dehydrogenase/oxidase C-terminal" evidence="5">
    <location>
        <begin position="243"/>
        <end position="374"/>
    </location>
</feature>
<dbReference type="SUPFAM" id="SSF56645">
    <property type="entry name" value="Acyl-CoA dehydrogenase NM domain-like"/>
    <property type="match status" value="1"/>
</dbReference>
<comment type="caution">
    <text evidence="7">The sequence shown here is derived from an EMBL/GenBank/DDBJ whole genome shotgun (WGS) entry which is preliminary data.</text>
</comment>